<dbReference type="PANTHER" id="PTHR34314:SF6">
    <property type="entry name" value="DUF3782 DOMAIN-CONTAINING PROTEIN"/>
    <property type="match status" value="1"/>
</dbReference>
<protein>
    <submittedName>
        <fullName evidence="1">Endonuclease-like protein</fullName>
    </submittedName>
</protein>
<gene>
    <name evidence="1" type="ordered locus">TUZN_0445</name>
</gene>
<evidence type="ECO:0000313" key="1">
    <source>
        <dbReference type="EMBL" id="AEA11941.1"/>
    </source>
</evidence>
<dbReference type="HOGENOM" id="CLU_088484_0_0_2"/>
<dbReference type="GO" id="GO:0003676">
    <property type="term" value="F:nucleic acid binding"/>
    <property type="evidence" value="ECO:0007669"/>
    <property type="project" value="InterPro"/>
</dbReference>
<dbReference type="AlphaFoldDB" id="F2L382"/>
<dbReference type="InterPro" id="IPR011856">
    <property type="entry name" value="tRNA_endonuc-like_dom_sf"/>
</dbReference>
<proteinExistence type="predicted"/>
<dbReference type="GO" id="GO:0004519">
    <property type="term" value="F:endonuclease activity"/>
    <property type="evidence" value="ECO:0007669"/>
    <property type="project" value="UniProtKB-KW"/>
</dbReference>
<evidence type="ECO:0000313" key="2">
    <source>
        <dbReference type="Proteomes" id="UP000008138"/>
    </source>
</evidence>
<dbReference type="eggNOG" id="arCOG04306">
    <property type="taxonomic scope" value="Archaea"/>
</dbReference>
<dbReference type="OrthoDB" id="31513at2157"/>
<dbReference type="SUPFAM" id="SSF52980">
    <property type="entry name" value="Restriction endonuclease-like"/>
    <property type="match status" value="1"/>
</dbReference>
<name>F2L382_THEU7</name>
<dbReference type="STRING" id="999630.TUZN_0445"/>
<dbReference type="PANTHER" id="PTHR34314">
    <property type="entry name" value="CRENARCHAEAL PROTEIN, PUTATIVE-RELATED"/>
    <property type="match status" value="1"/>
</dbReference>
<dbReference type="Gene3D" id="3.40.1350.10">
    <property type="match status" value="1"/>
</dbReference>
<dbReference type="GeneID" id="10359990"/>
<reference key="2">
    <citation type="submission" date="2011-03" db="EMBL/GenBank/DDBJ databases">
        <title>Complete genome sequence of the thermoacidophilic crenarchaeon Thermoproteus uzoniensis 768-20.</title>
        <authorList>
            <person name="Mardanov A.V."/>
            <person name="Gumerov V.M."/>
            <person name="Beletsky A.V."/>
            <person name="Prokofeva M.I."/>
            <person name="Bonch-Osmolovskaya E.A."/>
            <person name="Ravin N.V."/>
            <person name="Skryabin K.G."/>
        </authorList>
    </citation>
    <scope>NUCLEOTIDE SEQUENCE</scope>
    <source>
        <strain>768-20</strain>
    </source>
</reference>
<dbReference type="EMBL" id="CP002590">
    <property type="protein sequence ID" value="AEA11941.1"/>
    <property type="molecule type" value="Genomic_DNA"/>
</dbReference>
<dbReference type="InterPro" id="IPR011335">
    <property type="entry name" value="Restrct_endonuc-II-like"/>
</dbReference>
<reference evidence="1 2" key="1">
    <citation type="journal article" date="2011" name="J. Bacteriol.">
        <title>Complete genome sequence of the thermoacidophilic crenarchaeon Thermoproteus uzoniensis 768-20.</title>
        <authorList>
            <person name="Mardanov A.V."/>
            <person name="Gumerov V.M."/>
            <person name="Beletsky A.V."/>
            <person name="Prokofeva M.I."/>
            <person name="Bonch-Osmolovskaya E.A."/>
            <person name="Ravin N.V."/>
            <person name="Skryabin K.G."/>
        </authorList>
    </citation>
    <scope>NUCLEOTIDE SEQUENCE [LARGE SCALE GENOMIC DNA]</scope>
    <source>
        <strain evidence="1 2">768-20</strain>
    </source>
</reference>
<keyword evidence="2" id="KW-1185">Reference proteome</keyword>
<dbReference type="RefSeq" id="WP_013679277.1">
    <property type="nucleotide sequence ID" value="NC_015315.1"/>
</dbReference>
<sequence>MGVKFETFVMDLLPTLGLTPLAHRYKIMKGDVELGEVDVLAEDTDKRLYAIEIKAGKVDVSGIRQAYINAKLLDARPMVVCRGYSDESAKKLAEELGVEVVTLPDYVFLSIDELVGALTLAFIRAAAHILTALAEMGDDVAEALAQCPDYSCFCSKIDRCDEVLRELGKKLPVSYDALRNLALVKLSLRNMYK</sequence>
<dbReference type="KEGG" id="tuz:TUZN_0445"/>
<organism evidence="1 2">
    <name type="scientific">Thermoproteus uzoniensis (strain 768-20)</name>
    <dbReference type="NCBI Taxonomy" id="999630"/>
    <lineage>
        <taxon>Archaea</taxon>
        <taxon>Thermoproteota</taxon>
        <taxon>Thermoprotei</taxon>
        <taxon>Thermoproteales</taxon>
        <taxon>Thermoproteaceae</taxon>
        <taxon>Thermoproteus</taxon>
    </lineage>
</organism>
<dbReference type="Proteomes" id="UP000008138">
    <property type="component" value="Chromosome"/>
</dbReference>
<accession>F2L382</accession>